<sequence length="173" mass="18269">MTSRAAQAAQSLGAQVRGAMLWISILSLIALALLVATSVLGRALFGTPVTDDVVLAEGLLIVTVMLPLASVQTETGHIKVQLIGKLGSLFTAITDRFGNLLGCLLCSGLAYAALKDSAKLYQTGEFYQGLLQLPIWPTKMLFGLGLLMLAIDLAIGTIKPQVHADEYADPSLD</sequence>
<comment type="subcellular location">
    <subcellularLocation>
        <location evidence="7">Cell inner membrane</location>
        <topology evidence="7">Multi-pass membrane protein</topology>
    </subcellularLocation>
    <subcellularLocation>
        <location evidence="1">Cell membrane</location>
        <topology evidence="1">Multi-pass membrane protein</topology>
    </subcellularLocation>
</comment>
<dbReference type="RefSeq" id="WP_138865619.1">
    <property type="nucleotide sequence ID" value="NZ_VCPC01000005.1"/>
</dbReference>
<name>A0ABY2X250_9RHOB</name>
<feature type="transmembrane region" description="Helical" evidence="7">
    <location>
        <begin position="134"/>
        <end position="155"/>
    </location>
</feature>
<evidence type="ECO:0000256" key="3">
    <source>
        <dbReference type="ARBA" id="ARBA00022475"/>
    </source>
</evidence>
<comment type="caution">
    <text evidence="9">The sequence shown here is derived from an EMBL/GenBank/DDBJ whole genome shotgun (WGS) entry which is preliminary data.</text>
</comment>
<dbReference type="Pfam" id="PF04290">
    <property type="entry name" value="DctQ"/>
    <property type="match status" value="1"/>
</dbReference>
<gene>
    <name evidence="9" type="ORF">FGK64_19880</name>
</gene>
<protein>
    <recommendedName>
        <fullName evidence="7">TRAP transporter small permease protein</fullName>
    </recommendedName>
</protein>
<keyword evidence="5 7" id="KW-1133">Transmembrane helix</keyword>
<proteinExistence type="inferred from homology"/>
<evidence type="ECO:0000256" key="7">
    <source>
        <dbReference type="RuleBase" id="RU369079"/>
    </source>
</evidence>
<dbReference type="InterPro" id="IPR055348">
    <property type="entry name" value="DctQ"/>
</dbReference>
<evidence type="ECO:0000256" key="6">
    <source>
        <dbReference type="ARBA" id="ARBA00023136"/>
    </source>
</evidence>
<keyword evidence="4 7" id="KW-0812">Transmembrane</keyword>
<evidence type="ECO:0000256" key="5">
    <source>
        <dbReference type="ARBA" id="ARBA00022989"/>
    </source>
</evidence>
<evidence type="ECO:0000256" key="1">
    <source>
        <dbReference type="ARBA" id="ARBA00004651"/>
    </source>
</evidence>
<feature type="domain" description="Tripartite ATP-independent periplasmic transporters DctQ component" evidence="8">
    <location>
        <begin position="31"/>
        <end position="151"/>
    </location>
</feature>
<feature type="transmembrane region" description="Helical" evidence="7">
    <location>
        <begin position="53"/>
        <end position="71"/>
    </location>
</feature>
<dbReference type="EMBL" id="VCPC01000005">
    <property type="protein sequence ID" value="TMV09347.1"/>
    <property type="molecule type" value="Genomic_DNA"/>
</dbReference>
<keyword evidence="2 7" id="KW-0813">Transport</keyword>
<keyword evidence="10" id="KW-1185">Reference proteome</keyword>
<evidence type="ECO:0000259" key="8">
    <source>
        <dbReference type="Pfam" id="PF04290"/>
    </source>
</evidence>
<keyword evidence="3" id="KW-1003">Cell membrane</keyword>
<accession>A0ABY2X250</accession>
<evidence type="ECO:0000256" key="2">
    <source>
        <dbReference type="ARBA" id="ARBA00022448"/>
    </source>
</evidence>
<keyword evidence="6 7" id="KW-0472">Membrane</keyword>
<evidence type="ECO:0000313" key="9">
    <source>
        <dbReference type="EMBL" id="TMV09347.1"/>
    </source>
</evidence>
<comment type="function">
    <text evidence="7">Part of the tripartite ATP-independent periplasmic (TRAP) transport system.</text>
</comment>
<feature type="transmembrane region" description="Helical" evidence="7">
    <location>
        <begin position="97"/>
        <end position="114"/>
    </location>
</feature>
<reference evidence="9 10" key="1">
    <citation type="submission" date="2019-05" db="EMBL/GenBank/DDBJ databases">
        <title>Marivita sp. nov. isolated from sea sediment.</title>
        <authorList>
            <person name="Kim W."/>
        </authorList>
    </citation>
    <scope>NUCLEOTIDE SEQUENCE [LARGE SCALE GENOMIC DNA]</scope>
    <source>
        <strain evidence="9 10">CAU 1492</strain>
    </source>
</reference>
<comment type="subunit">
    <text evidence="7">The complex comprises the extracytoplasmic solute receptor protein and the two transmembrane proteins.</text>
</comment>
<comment type="similarity">
    <text evidence="7">Belongs to the TRAP transporter small permease family.</text>
</comment>
<feature type="transmembrane region" description="Helical" evidence="7">
    <location>
        <begin position="21"/>
        <end position="41"/>
    </location>
</feature>
<dbReference type="Proteomes" id="UP001191082">
    <property type="component" value="Unassembled WGS sequence"/>
</dbReference>
<evidence type="ECO:0000313" key="10">
    <source>
        <dbReference type="Proteomes" id="UP001191082"/>
    </source>
</evidence>
<keyword evidence="7" id="KW-0997">Cell inner membrane</keyword>
<organism evidence="9 10">
    <name type="scientific">Arenibacterium halophilum</name>
    <dbReference type="NCBI Taxonomy" id="2583821"/>
    <lineage>
        <taxon>Bacteria</taxon>
        <taxon>Pseudomonadati</taxon>
        <taxon>Pseudomonadota</taxon>
        <taxon>Alphaproteobacteria</taxon>
        <taxon>Rhodobacterales</taxon>
        <taxon>Paracoccaceae</taxon>
        <taxon>Arenibacterium</taxon>
    </lineage>
</organism>
<evidence type="ECO:0000256" key="4">
    <source>
        <dbReference type="ARBA" id="ARBA00022692"/>
    </source>
</evidence>